<comment type="caution">
    <text evidence="2">The sequence shown here is derived from an EMBL/GenBank/DDBJ whole genome shotgun (WGS) entry which is preliminary data.</text>
</comment>
<reference evidence="2" key="1">
    <citation type="journal article" date="2023" name="Mol. Phylogenet. Evol.">
        <title>Genome-scale phylogeny and comparative genomics of the fungal order Sordariales.</title>
        <authorList>
            <person name="Hensen N."/>
            <person name="Bonometti L."/>
            <person name="Westerberg I."/>
            <person name="Brannstrom I.O."/>
            <person name="Guillou S."/>
            <person name="Cros-Aarteil S."/>
            <person name="Calhoun S."/>
            <person name="Haridas S."/>
            <person name="Kuo A."/>
            <person name="Mondo S."/>
            <person name="Pangilinan J."/>
            <person name="Riley R."/>
            <person name="LaButti K."/>
            <person name="Andreopoulos B."/>
            <person name="Lipzen A."/>
            <person name="Chen C."/>
            <person name="Yan M."/>
            <person name="Daum C."/>
            <person name="Ng V."/>
            <person name="Clum A."/>
            <person name="Steindorff A."/>
            <person name="Ohm R.A."/>
            <person name="Martin F."/>
            <person name="Silar P."/>
            <person name="Natvig D.O."/>
            <person name="Lalanne C."/>
            <person name="Gautier V."/>
            <person name="Ament-Velasquez S.L."/>
            <person name="Kruys A."/>
            <person name="Hutchinson M.I."/>
            <person name="Powell A.J."/>
            <person name="Barry K."/>
            <person name="Miller A.N."/>
            <person name="Grigoriev I.V."/>
            <person name="Debuchy R."/>
            <person name="Gladieux P."/>
            <person name="Hiltunen Thoren M."/>
            <person name="Johannesson H."/>
        </authorList>
    </citation>
    <scope>NUCLEOTIDE SEQUENCE</scope>
    <source>
        <strain evidence="2">CBS 118394</strain>
    </source>
</reference>
<proteinExistence type="predicted"/>
<protein>
    <submittedName>
        <fullName evidence="2">Uncharacterized protein</fullName>
    </submittedName>
</protein>
<evidence type="ECO:0000313" key="2">
    <source>
        <dbReference type="EMBL" id="KAK3329862.1"/>
    </source>
</evidence>
<evidence type="ECO:0000256" key="1">
    <source>
        <dbReference type="SAM" id="MobiDB-lite"/>
    </source>
</evidence>
<dbReference type="InterPro" id="IPR020915">
    <property type="entry name" value="UPF0311"/>
</dbReference>
<dbReference type="AlphaFoldDB" id="A0AAE0IRX9"/>
<name>A0AAE0IRX9_9PEZI</name>
<dbReference type="EMBL" id="JAUEDM010000001">
    <property type="protein sequence ID" value="KAK3329862.1"/>
    <property type="molecule type" value="Genomic_DNA"/>
</dbReference>
<dbReference type="PANTHER" id="PTHR37315:SF1">
    <property type="entry name" value="UPF0311 PROTEIN BLR7842"/>
    <property type="match status" value="1"/>
</dbReference>
<evidence type="ECO:0000313" key="3">
    <source>
        <dbReference type="Proteomes" id="UP001283341"/>
    </source>
</evidence>
<dbReference type="Gene3D" id="2.40.160.20">
    <property type="match status" value="1"/>
</dbReference>
<keyword evidence="3" id="KW-1185">Reference proteome</keyword>
<dbReference type="PANTHER" id="PTHR37315">
    <property type="entry name" value="UPF0311 PROTEIN BLR7842"/>
    <property type="match status" value="1"/>
</dbReference>
<gene>
    <name evidence="2" type="ORF">B0H66DRAFT_39695</name>
</gene>
<dbReference type="Pfam" id="PF11578">
    <property type="entry name" value="DUF3237"/>
    <property type="match status" value="1"/>
</dbReference>
<dbReference type="Proteomes" id="UP001283341">
    <property type="component" value="Unassembled WGS sequence"/>
</dbReference>
<sequence length="361" mass="38998">MPRHPDPTAACFVELASPDDDAKCAKVQCIYCNETRAKNTTRQKQHLTKCQPYLAAHPEALAALQAESAPAPTHQYSAVPVPTIPGVGGTTNLAFAPNQHINGTAVPPAAMHHGTHLTLPTPATPEGPPAAKKQKKQKGDGSGAPDISRAEVHAAFEEFQKPGDKCMAVRCRHCNNVRAKNTSRQREHLMGCLVYQQSLGVNHTAVQRIQQGSENNAASLPPMPAPTAEFDFRITVKISPVASIGTNGNGQENWMQVNGGDFHSRSGNGTIHGGGYYIQTTCLDSSKRHSARFLIKTQDRHTPNIVCKVDGRGTGDKQHRVSLEMQTSDEQYANLNTGVWIGNGRINDSGTELVYDAFRVS</sequence>
<reference evidence="2" key="2">
    <citation type="submission" date="2023-06" db="EMBL/GenBank/DDBJ databases">
        <authorList>
            <consortium name="Lawrence Berkeley National Laboratory"/>
            <person name="Haridas S."/>
            <person name="Hensen N."/>
            <person name="Bonometti L."/>
            <person name="Westerberg I."/>
            <person name="Brannstrom I.O."/>
            <person name="Guillou S."/>
            <person name="Cros-Aarteil S."/>
            <person name="Calhoun S."/>
            <person name="Kuo A."/>
            <person name="Mondo S."/>
            <person name="Pangilinan J."/>
            <person name="Riley R."/>
            <person name="Labutti K."/>
            <person name="Andreopoulos B."/>
            <person name="Lipzen A."/>
            <person name="Chen C."/>
            <person name="Yanf M."/>
            <person name="Daum C."/>
            <person name="Ng V."/>
            <person name="Clum A."/>
            <person name="Steindorff A."/>
            <person name="Ohm R."/>
            <person name="Martin F."/>
            <person name="Silar P."/>
            <person name="Natvig D."/>
            <person name="Lalanne C."/>
            <person name="Gautier V."/>
            <person name="Ament-Velasquez S.L."/>
            <person name="Kruys A."/>
            <person name="Hutchinson M.I."/>
            <person name="Powell A.J."/>
            <person name="Barry K."/>
            <person name="Miller A.N."/>
            <person name="Grigoriev I.V."/>
            <person name="Debuchy R."/>
            <person name="Gladieux P."/>
            <person name="Thoren M.H."/>
            <person name="Johannesson H."/>
        </authorList>
    </citation>
    <scope>NUCLEOTIDE SEQUENCE</scope>
    <source>
        <strain evidence="2">CBS 118394</strain>
    </source>
</reference>
<feature type="region of interest" description="Disordered" evidence="1">
    <location>
        <begin position="111"/>
        <end position="146"/>
    </location>
</feature>
<accession>A0AAE0IRX9</accession>
<organism evidence="2 3">
    <name type="scientific">Apodospora peruviana</name>
    <dbReference type="NCBI Taxonomy" id="516989"/>
    <lineage>
        <taxon>Eukaryota</taxon>
        <taxon>Fungi</taxon>
        <taxon>Dikarya</taxon>
        <taxon>Ascomycota</taxon>
        <taxon>Pezizomycotina</taxon>
        <taxon>Sordariomycetes</taxon>
        <taxon>Sordariomycetidae</taxon>
        <taxon>Sordariales</taxon>
        <taxon>Lasiosphaeriaceae</taxon>
        <taxon>Apodospora</taxon>
    </lineage>
</organism>